<name>A0A5E7Q035_PSEFL</name>
<sequence length="197" mass="21567">MRFFDWASAPAIKKITTVTGILSGLAALPSLYLEFYPLTNHNPEVVGRWETDYSYPITDGTWSFKGLTTYLHEGKYNVGGVITLEGVVEQKKFKFSYSVVGAGTWTADHELLSISLISLKTIPKSLNLSGIDFSPELVAKLSGRPVGALDDSYPNGLSDEYHLKSVKPDRLTLLAVDPSGKSFNIELHRQAALSAAQ</sequence>
<organism evidence="1 2">
    <name type="scientific">Pseudomonas fluorescens</name>
    <dbReference type="NCBI Taxonomy" id="294"/>
    <lineage>
        <taxon>Bacteria</taxon>
        <taxon>Pseudomonadati</taxon>
        <taxon>Pseudomonadota</taxon>
        <taxon>Gammaproteobacteria</taxon>
        <taxon>Pseudomonadales</taxon>
        <taxon>Pseudomonadaceae</taxon>
        <taxon>Pseudomonas</taxon>
    </lineage>
</organism>
<gene>
    <name evidence="1" type="ORF">PS880_05639</name>
</gene>
<dbReference type="Proteomes" id="UP000375525">
    <property type="component" value="Unassembled WGS sequence"/>
</dbReference>
<evidence type="ECO:0000313" key="2">
    <source>
        <dbReference type="Proteomes" id="UP000375525"/>
    </source>
</evidence>
<reference evidence="1 2" key="1">
    <citation type="submission" date="2019-09" db="EMBL/GenBank/DDBJ databases">
        <authorList>
            <person name="Chandra G."/>
            <person name="Truman W A."/>
        </authorList>
    </citation>
    <scope>NUCLEOTIDE SEQUENCE [LARGE SCALE GENOMIC DNA]</scope>
    <source>
        <strain evidence="1">PS880</strain>
    </source>
</reference>
<dbReference type="RefSeq" id="WP_150782368.1">
    <property type="nucleotide sequence ID" value="NZ_CABVIH010000037.1"/>
</dbReference>
<evidence type="ECO:0000313" key="1">
    <source>
        <dbReference type="EMBL" id="VVP55225.1"/>
    </source>
</evidence>
<dbReference type="AlphaFoldDB" id="A0A5E7Q035"/>
<proteinExistence type="predicted"/>
<protein>
    <submittedName>
        <fullName evidence="1">Uncharacterized protein</fullName>
    </submittedName>
</protein>
<accession>A0A5E7Q035</accession>
<dbReference type="OrthoDB" id="6637516at2"/>
<dbReference type="EMBL" id="CABVIH010000037">
    <property type="protein sequence ID" value="VVP55225.1"/>
    <property type="molecule type" value="Genomic_DNA"/>
</dbReference>